<gene>
    <name evidence="1" type="ORF">TeGR_g14829</name>
</gene>
<organism evidence="1 2">
    <name type="scientific">Tetraparma gracilis</name>
    <dbReference type="NCBI Taxonomy" id="2962635"/>
    <lineage>
        <taxon>Eukaryota</taxon>
        <taxon>Sar</taxon>
        <taxon>Stramenopiles</taxon>
        <taxon>Ochrophyta</taxon>
        <taxon>Bolidophyceae</taxon>
        <taxon>Parmales</taxon>
        <taxon>Triparmaceae</taxon>
        <taxon>Tetraparma</taxon>
    </lineage>
</organism>
<keyword evidence="2" id="KW-1185">Reference proteome</keyword>
<dbReference type="Proteomes" id="UP001165060">
    <property type="component" value="Unassembled WGS sequence"/>
</dbReference>
<name>A0ABQ6M3G4_9STRA</name>
<evidence type="ECO:0000313" key="2">
    <source>
        <dbReference type="Proteomes" id="UP001165060"/>
    </source>
</evidence>
<accession>A0ABQ6M3G4</accession>
<protein>
    <submittedName>
        <fullName evidence="1">Uncharacterized protein</fullName>
    </submittedName>
</protein>
<proteinExistence type="predicted"/>
<reference evidence="1 2" key="1">
    <citation type="journal article" date="2023" name="Commun. Biol.">
        <title>Genome analysis of Parmales, the sister group of diatoms, reveals the evolutionary specialization of diatoms from phago-mixotrophs to photoautotrophs.</title>
        <authorList>
            <person name="Ban H."/>
            <person name="Sato S."/>
            <person name="Yoshikawa S."/>
            <person name="Yamada K."/>
            <person name="Nakamura Y."/>
            <person name="Ichinomiya M."/>
            <person name="Sato N."/>
            <person name="Blanc-Mathieu R."/>
            <person name="Endo H."/>
            <person name="Kuwata A."/>
            <person name="Ogata H."/>
        </authorList>
    </citation>
    <scope>NUCLEOTIDE SEQUENCE [LARGE SCALE GENOMIC DNA]</scope>
</reference>
<dbReference type="EMBL" id="BRYB01003647">
    <property type="protein sequence ID" value="GMI18900.1"/>
    <property type="molecule type" value="Genomic_DNA"/>
</dbReference>
<comment type="caution">
    <text evidence="1">The sequence shown here is derived from an EMBL/GenBank/DDBJ whole genome shotgun (WGS) entry which is preliminary data.</text>
</comment>
<sequence length="69" mass="7840">MDFSAESTDNLEVLLGELVQGKEKAVYTQQKDSELYLLVSPEDQKKLEIDVRNETVRKKLQKGDAVSLK</sequence>
<evidence type="ECO:0000313" key="1">
    <source>
        <dbReference type="EMBL" id="GMI18900.1"/>
    </source>
</evidence>